<dbReference type="AlphaFoldDB" id="A0AAD3HR16"/>
<feature type="region of interest" description="Disordered" evidence="8">
    <location>
        <begin position="1"/>
        <end position="30"/>
    </location>
</feature>
<dbReference type="Gene3D" id="3.30.470.10">
    <property type="match status" value="1"/>
</dbReference>
<sequence length="635" mass="65515">MSPLSPTPDTTTAPPPPPPPLSSSTSTSTNVNVSVNVSTNDSIDWSRIRLGVDAAPTMFLAHWSADTHRWDGGALLPYGPLSLLPAAQVLNYGQSVFEGLKAYRCTASASASASDADAAGNNNINNSSGCCGPTAGATGGRILLFRPGCNAARFSAGAVRMCMPPVPRRMFLAALHAVVRANAAWVPPPGRGSLYLRPLLLGTGPLLGLCPAPSYTFVVYAVPVGGRAKEGRLCSLDYLIHDSLHRAAPRGVGSTKAAGNYSPCLAAQAQARQRGCADCIFLDARSDTYLEEGSGCNIFVTHGSVVTTPPAAGSILPGITRASLLQLAAALGYRCREAPITVEEAMQAEEMFASGTAVVVQPIGSVTYKDKRVTFPRDDSYSSSSYNGNGHCNGNTNGTDRSEANGRDSSTGQQDGLASSSAATVSAIDGTTTSENGRNGCSNGRHPSACNGQDNGNDNGHAKSVNGHDDSAVNGTAVLPKRAAEDEERDGGSRQQQQPPQQSPLSGHCTTKEETAVAEEEVAALLLQAAAPVPSRESLSAGVGPVAQRLYSLLTGIQYGRVADPFGWMVEVEMEGPTEGPLHLERLLGEESEEEAEAEAQQGVAGAAGASLTAAGGKGAVVAAGRSVFADPNLE</sequence>
<dbReference type="PROSITE" id="PS00770">
    <property type="entry name" value="AA_TRANSFER_CLASS_4"/>
    <property type="match status" value="1"/>
</dbReference>
<dbReference type="Pfam" id="PF01063">
    <property type="entry name" value="Aminotran_4"/>
    <property type="match status" value="1"/>
</dbReference>
<comment type="cofactor">
    <cofactor evidence="1 6">
        <name>pyridoxal 5'-phosphate</name>
        <dbReference type="ChEBI" id="CHEBI:597326"/>
    </cofactor>
</comment>
<dbReference type="EC" id="2.6.1.42" evidence="7"/>
<dbReference type="InterPro" id="IPR043132">
    <property type="entry name" value="BCAT-like_C"/>
</dbReference>
<dbReference type="PANTHER" id="PTHR42825:SF2">
    <property type="entry name" value="BRANCHED-CHAIN-AMINO-ACID AMINOTRANSFERASE 3, CHLOROPLASTIC-RELATED"/>
    <property type="match status" value="1"/>
</dbReference>
<keyword evidence="3 7" id="KW-0032">Aminotransferase</keyword>
<protein>
    <recommendedName>
        <fullName evidence="7">Branched-chain-amino-acid aminotransferase</fullName>
        <ecNumber evidence="7">2.6.1.42</ecNumber>
    </recommendedName>
</protein>
<dbReference type="PANTHER" id="PTHR42825">
    <property type="entry name" value="AMINO ACID AMINOTRANSFERASE"/>
    <property type="match status" value="1"/>
</dbReference>
<dbReference type="InterPro" id="IPR001544">
    <property type="entry name" value="Aminotrans_IV"/>
</dbReference>
<evidence type="ECO:0000313" key="10">
    <source>
        <dbReference type="Proteomes" id="UP001054857"/>
    </source>
</evidence>
<dbReference type="GO" id="GO:0008652">
    <property type="term" value="P:amino acid biosynthetic process"/>
    <property type="evidence" value="ECO:0007669"/>
    <property type="project" value="UniProtKB-KW"/>
</dbReference>
<comment type="caution">
    <text evidence="9">The sequence shown here is derived from an EMBL/GenBank/DDBJ whole genome shotgun (WGS) entry which is preliminary data.</text>
</comment>
<evidence type="ECO:0000256" key="7">
    <source>
        <dbReference type="RuleBase" id="RU004517"/>
    </source>
</evidence>
<keyword evidence="4 7" id="KW-0808">Transferase</keyword>
<keyword evidence="7" id="KW-0028">Amino-acid biosynthesis</keyword>
<evidence type="ECO:0000256" key="1">
    <source>
        <dbReference type="ARBA" id="ARBA00001933"/>
    </source>
</evidence>
<gene>
    <name evidence="9" type="ORF">Agub_g11409</name>
</gene>
<organism evidence="9 10">
    <name type="scientific">Astrephomene gubernaculifera</name>
    <dbReference type="NCBI Taxonomy" id="47775"/>
    <lineage>
        <taxon>Eukaryota</taxon>
        <taxon>Viridiplantae</taxon>
        <taxon>Chlorophyta</taxon>
        <taxon>core chlorophytes</taxon>
        <taxon>Chlorophyceae</taxon>
        <taxon>CS clade</taxon>
        <taxon>Chlamydomonadales</taxon>
        <taxon>Astrephomenaceae</taxon>
        <taxon>Astrephomene</taxon>
    </lineage>
</organism>
<dbReference type="GO" id="GO:0004084">
    <property type="term" value="F:branched-chain-amino-acid transaminase activity"/>
    <property type="evidence" value="ECO:0007669"/>
    <property type="project" value="UniProtKB-EC"/>
</dbReference>
<dbReference type="InterPro" id="IPR005786">
    <property type="entry name" value="B_amino_transII"/>
</dbReference>
<feature type="compositionally biased region" description="Low complexity" evidence="8">
    <location>
        <begin position="381"/>
        <end position="399"/>
    </location>
</feature>
<accession>A0AAD3HR16</accession>
<dbReference type="Proteomes" id="UP001054857">
    <property type="component" value="Unassembled WGS sequence"/>
</dbReference>
<dbReference type="Gene3D" id="3.20.10.10">
    <property type="entry name" value="D-amino Acid Aminotransferase, subunit A, domain 2"/>
    <property type="match status" value="1"/>
</dbReference>
<feature type="region of interest" description="Disordered" evidence="8">
    <location>
        <begin position="379"/>
        <end position="514"/>
    </location>
</feature>
<proteinExistence type="inferred from homology"/>
<dbReference type="InterPro" id="IPR036038">
    <property type="entry name" value="Aminotransferase-like"/>
</dbReference>
<feature type="compositionally biased region" description="Low complexity" evidence="8">
    <location>
        <begin position="1"/>
        <end position="12"/>
    </location>
</feature>
<dbReference type="InterPro" id="IPR043131">
    <property type="entry name" value="BCAT-like_N"/>
</dbReference>
<comment type="catalytic activity">
    <reaction evidence="7">
        <text>L-leucine + 2-oxoglutarate = 4-methyl-2-oxopentanoate + L-glutamate</text>
        <dbReference type="Rhea" id="RHEA:18321"/>
        <dbReference type="ChEBI" id="CHEBI:16810"/>
        <dbReference type="ChEBI" id="CHEBI:17865"/>
        <dbReference type="ChEBI" id="CHEBI:29985"/>
        <dbReference type="ChEBI" id="CHEBI:57427"/>
        <dbReference type="EC" id="2.6.1.42"/>
    </reaction>
</comment>
<evidence type="ECO:0000256" key="8">
    <source>
        <dbReference type="SAM" id="MobiDB-lite"/>
    </source>
</evidence>
<feature type="compositionally biased region" description="Polar residues" evidence="8">
    <location>
        <begin position="407"/>
        <end position="442"/>
    </location>
</feature>
<evidence type="ECO:0000256" key="6">
    <source>
        <dbReference type="RuleBase" id="RU004516"/>
    </source>
</evidence>
<keyword evidence="7" id="KW-0100">Branched-chain amino acid biosynthesis</keyword>
<comment type="catalytic activity">
    <reaction evidence="7">
        <text>L-isoleucine + 2-oxoglutarate = (S)-3-methyl-2-oxopentanoate + L-glutamate</text>
        <dbReference type="Rhea" id="RHEA:24801"/>
        <dbReference type="ChEBI" id="CHEBI:16810"/>
        <dbReference type="ChEBI" id="CHEBI:29985"/>
        <dbReference type="ChEBI" id="CHEBI:35146"/>
        <dbReference type="ChEBI" id="CHEBI:58045"/>
        <dbReference type="EC" id="2.6.1.42"/>
    </reaction>
</comment>
<evidence type="ECO:0000256" key="3">
    <source>
        <dbReference type="ARBA" id="ARBA00022576"/>
    </source>
</evidence>
<name>A0AAD3HR16_9CHLO</name>
<keyword evidence="5 6" id="KW-0663">Pyridoxal phosphate</keyword>
<dbReference type="GO" id="GO:0009082">
    <property type="term" value="P:branched-chain amino acid biosynthetic process"/>
    <property type="evidence" value="ECO:0007669"/>
    <property type="project" value="UniProtKB-KW"/>
</dbReference>
<evidence type="ECO:0000313" key="9">
    <source>
        <dbReference type="EMBL" id="GFR49475.1"/>
    </source>
</evidence>
<dbReference type="SUPFAM" id="SSF56752">
    <property type="entry name" value="D-aminoacid aminotransferase-like PLP-dependent enzymes"/>
    <property type="match status" value="2"/>
</dbReference>
<evidence type="ECO:0000256" key="4">
    <source>
        <dbReference type="ARBA" id="ARBA00022679"/>
    </source>
</evidence>
<feature type="compositionally biased region" description="Low complexity" evidence="8">
    <location>
        <begin position="493"/>
        <end position="507"/>
    </location>
</feature>
<reference evidence="9 10" key="1">
    <citation type="journal article" date="2021" name="Sci. Rep.">
        <title>Genome sequencing of the multicellular alga Astrephomene provides insights into convergent evolution of germ-soma differentiation.</title>
        <authorList>
            <person name="Yamashita S."/>
            <person name="Yamamoto K."/>
            <person name="Matsuzaki R."/>
            <person name="Suzuki S."/>
            <person name="Yamaguchi H."/>
            <person name="Hirooka S."/>
            <person name="Minakuchi Y."/>
            <person name="Miyagishima S."/>
            <person name="Kawachi M."/>
            <person name="Toyoda A."/>
            <person name="Nozaki H."/>
        </authorList>
    </citation>
    <scope>NUCLEOTIDE SEQUENCE [LARGE SCALE GENOMIC DNA]</scope>
    <source>
        <strain evidence="9 10">NIES-4017</strain>
    </source>
</reference>
<evidence type="ECO:0000256" key="5">
    <source>
        <dbReference type="ARBA" id="ARBA00022898"/>
    </source>
</evidence>
<keyword evidence="10" id="KW-1185">Reference proteome</keyword>
<dbReference type="EMBL" id="BMAR01000030">
    <property type="protein sequence ID" value="GFR49475.1"/>
    <property type="molecule type" value="Genomic_DNA"/>
</dbReference>
<dbReference type="InterPro" id="IPR018300">
    <property type="entry name" value="Aminotrans_IV_CS"/>
</dbReference>
<comment type="catalytic activity">
    <reaction evidence="7">
        <text>L-valine + 2-oxoglutarate = 3-methyl-2-oxobutanoate + L-glutamate</text>
        <dbReference type="Rhea" id="RHEA:24813"/>
        <dbReference type="ChEBI" id="CHEBI:11851"/>
        <dbReference type="ChEBI" id="CHEBI:16810"/>
        <dbReference type="ChEBI" id="CHEBI:29985"/>
        <dbReference type="ChEBI" id="CHEBI:57762"/>
        <dbReference type="EC" id="2.6.1.42"/>
    </reaction>
</comment>
<comment type="similarity">
    <text evidence="2 7">Belongs to the class-IV pyridoxal-phosphate-dependent aminotransferase family.</text>
</comment>
<evidence type="ECO:0000256" key="2">
    <source>
        <dbReference type="ARBA" id="ARBA00009320"/>
    </source>
</evidence>